<reference evidence="1 2" key="1">
    <citation type="submission" date="2020-03" db="EMBL/GenBank/DDBJ databases">
        <title>Genomic Encyclopedia of Archaeal and Bacterial Type Strains, Phase II (KMG-II): from individual species to whole genera.</title>
        <authorList>
            <person name="Goeker M."/>
        </authorList>
    </citation>
    <scope>NUCLEOTIDE SEQUENCE [LARGE SCALE GENOMIC DNA]</scope>
    <source>
        <strain evidence="1 2">DSM 4749</strain>
    </source>
</reference>
<name>A0A846MG55_9BACL</name>
<dbReference type="Proteomes" id="UP000532769">
    <property type="component" value="Unassembled WGS sequence"/>
</dbReference>
<dbReference type="AlphaFoldDB" id="A0A846MG55"/>
<keyword evidence="2" id="KW-1185">Reference proteome</keyword>
<dbReference type="RefSeq" id="WP_243845995.1">
    <property type="nucleotide sequence ID" value="NZ_JAASRS010000001.1"/>
</dbReference>
<protein>
    <submittedName>
        <fullName evidence="1">Uncharacterized protein</fullName>
    </submittedName>
</protein>
<organism evidence="1 2">
    <name type="scientific">Saccharococcus thermophilus</name>
    <dbReference type="NCBI Taxonomy" id="29396"/>
    <lineage>
        <taxon>Bacteria</taxon>
        <taxon>Bacillati</taxon>
        <taxon>Bacillota</taxon>
        <taxon>Bacilli</taxon>
        <taxon>Bacillales</taxon>
        <taxon>Anoxybacillaceae</taxon>
        <taxon>Saccharococcus</taxon>
    </lineage>
</organism>
<evidence type="ECO:0000313" key="2">
    <source>
        <dbReference type="Proteomes" id="UP000532769"/>
    </source>
</evidence>
<accession>A0A846MG55</accession>
<comment type="caution">
    <text evidence="1">The sequence shown here is derived from an EMBL/GenBank/DDBJ whole genome shotgun (WGS) entry which is preliminary data.</text>
</comment>
<sequence>MKKIYNGRWSWNRRAIIVLVGDQMIAASMNGMPHGAGAIKNGFPGHFCIHFWGSTTHRSGKMDPAYQLMILKAGGKIDDYLNNVDPYELINIFSIAVNNHDKTLLELSVAKNKNQSQLMKVIKDLAYFKITNMSLLPVEDINEQVLMEVPVEVEFYKKHKGRDKKVMHFIIRRDSLIDRWYIDGQYLLKELY</sequence>
<gene>
    <name evidence="1" type="ORF">BDD39_001163</name>
</gene>
<proteinExistence type="predicted"/>
<dbReference type="EMBL" id="JAASRS010000001">
    <property type="protein sequence ID" value="NIK14653.1"/>
    <property type="molecule type" value="Genomic_DNA"/>
</dbReference>
<evidence type="ECO:0000313" key="1">
    <source>
        <dbReference type="EMBL" id="NIK14653.1"/>
    </source>
</evidence>